<dbReference type="EMBL" id="JAEQND010000017">
    <property type="protein sequence ID" value="MBL0428312.1"/>
    <property type="molecule type" value="Genomic_DNA"/>
</dbReference>
<dbReference type="Gene3D" id="3.30.450.40">
    <property type="match status" value="1"/>
</dbReference>
<dbReference type="InterPro" id="IPR003018">
    <property type="entry name" value="GAF"/>
</dbReference>
<sequence>MPEPGLARTGSSLLLDWQSQALQLAVRGAPLADVLEVLVQAAESQSDGRFIGSILLLDGDGRHLRHGAAPSLPQAYNEAIDGIAIGPSVGSCGTAAHFGHAIVVTDIERDPLWADFSALALQHGLRACWSTPFHAKDGSVLGTLALYYREPRGPSETDREVVKLIGNTAALVVENARLRQRLQDMDARPPGADGAAKLASQPSIHP</sequence>
<feature type="domain" description="GAF" evidence="2">
    <location>
        <begin position="30"/>
        <end position="183"/>
    </location>
</feature>
<dbReference type="SMART" id="SM00065">
    <property type="entry name" value="GAF"/>
    <property type="match status" value="1"/>
</dbReference>
<dbReference type="Pfam" id="PF13185">
    <property type="entry name" value="GAF_2"/>
    <property type="match status" value="1"/>
</dbReference>
<evidence type="ECO:0000313" key="4">
    <source>
        <dbReference type="Proteomes" id="UP000622707"/>
    </source>
</evidence>
<protein>
    <submittedName>
        <fullName evidence="3">GAF domain-containing protein</fullName>
    </submittedName>
</protein>
<evidence type="ECO:0000313" key="3">
    <source>
        <dbReference type="EMBL" id="MBL0428312.1"/>
    </source>
</evidence>
<dbReference type="InterPro" id="IPR029016">
    <property type="entry name" value="GAF-like_dom_sf"/>
</dbReference>
<proteinExistence type="predicted"/>
<dbReference type="SUPFAM" id="SSF55781">
    <property type="entry name" value="GAF domain-like"/>
    <property type="match status" value="1"/>
</dbReference>
<keyword evidence="4" id="KW-1185">Reference proteome</keyword>
<accession>A0ABS1JVU1</accession>
<dbReference type="Proteomes" id="UP000622707">
    <property type="component" value="Unassembled WGS sequence"/>
</dbReference>
<evidence type="ECO:0000256" key="1">
    <source>
        <dbReference type="SAM" id="MobiDB-lite"/>
    </source>
</evidence>
<organism evidence="3 4">
    <name type="scientific">Ramlibacter alkalitolerans</name>
    <dbReference type="NCBI Taxonomy" id="2039631"/>
    <lineage>
        <taxon>Bacteria</taxon>
        <taxon>Pseudomonadati</taxon>
        <taxon>Pseudomonadota</taxon>
        <taxon>Betaproteobacteria</taxon>
        <taxon>Burkholderiales</taxon>
        <taxon>Comamonadaceae</taxon>
        <taxon>Ramlibacter</taxon>
    </lineage>
</organism>
<dbReference type="RefSeq" id="WP_201692944.1">
    <property type="nucleotide sequence ID" value="NZ_JAEQND010000017.1"/>
</dbReference>
<reference evidence="3 4" key="1">
    <citation type="journal article" date="2017" name="Int. J. Syst. Evol. Microbiol.">
        <title>Ramlibacter alkalitolerans sp. nov., alkali-tolerant bacterium isolated from soil of ginseng.</title>
        <authorList>
            <person name="Lee D.H."/>
            <person name="Cha C.J."/>
        </authorList>
    </citation>
    <scope>NUCLEOTIDE SEQUENCE [LARGE SCALE GENOMIC DNA]</scope>
    <source>
        <strain evidence="3 4">KACC 19305</strain>
    </source>
</reference>
<name>A0ABS1JVU1_9BURK</name>
<gene>
    <name evidence="3" type="ORF">JI746_24625</name>
</gene>
<feature type="region of interest" description="Disordered" evidence="1">
    <location>
        <begin position="186"/>
        <end position="206"/>
    </location>
</feature>
<comment type="caution">
    <text evidence="3">The sequence shown here is derived from an EMBL/GenBank/DDBJ whole genome shotgun (WGS) entry which is preliminary data.</text>
</comment>
<evidence type="ECO:0000259" key="2">
    <source>
        <dbReference type="SMART" id="SM00065"/>
    </source>
</evidence>